<comment type="caution">
    <text evidence="2">The sequence shown here is derived from an EMBL/GenBank/DDBJ whole genome shotgun (WGS) entry which is preliminary data.</text>
</comment>
<keyword evidence="3" id="KW-1185">Reference proteome</keyword>
<feature type="transmembrane region" description="Helical" evidence="1">
    <location>
        <begin position="107"/>
        <end position="126"/>
    </location>
</feature>
<proteinExistence type="predicted"/>
<keyword evidence="1" id="KW-0812">Transmembrane</keyword>
<dbReference type="EMBL" id="CAACYI010000001">
    <property type="protein sequence ID" value="VFB16090.1"/>
    <property type="molecule type" value="Genomic_DNA"/>
</dbReference>
<protein>
    <submittedName>
        <fullName evidence="2">Protein of uncharacterized function (DUF2871)</fullName>
    </submittedName>
</protein>
<sequence length="349" mass="39892">MQVFELFFDSLYLSLVLFIGIRMLLIKDKSAPLLGAMTLLLGLGDSFHLIPRIISQVMDSGFDLNQGALFLGTRVSALTMSVFYLLLYLYIRRENPQGQKNWKPLNLFYYGCFLVRILTVFLSFKQSQTMDLISNIPFVLMGLVDLVLLWQGRNKASLGHLAIYVFFSFFFYIPVVLFKNTYPLIGMLMMPKTVMYVLIVLKLYKNIKKDFVEKDIMDFALSYLFLGIFAGALYRELGKVYPLGSYFARLHPHLIVLGFLILSIFYLLLRGKNPAQDSLERPLRIFNFGIYLTFSSFFLHGLVDPYDPSSLVRACLVGMSGLGHILLSLGLVLLSLKALRSLEERERPA</sequence>
<feature type="transmembrane region" description="Helical" evidence="1">
    <location>
        <begin position="132"/>
        <end position="149"/>
    </location>
</feature>
<feature type="transmembrane region" description="Helical" evidence="1">
    <location>
        <begin position="281"/>
        <end position="299"/>
    </location>
</feature>
<feature type="transmembrane region" description="Helical" evidence="1">
    <location>
        <begin position="70"/>
        <end position="91"/>
    </location>
</feature>
<organism evidence="2 3">
    <name type="scientific">Urinicoccus massiliensis</name>
    <dbReference type="NCBI Taxonomy" id="1723382"/>
    <lineage>
        <taxon>Bacteria</taxon>
        <taxon>Bacillati</taxon>
        <taxon>Bacillota</taxon>
        <taxon>Tissierellia</taxon>
        <taxon>Tissierellales</taxon>
        <taxon>Peptoniphilaceae</taxon>
        <taxon>Urinicoccus</taxon>
    </lineage>
</organism>
<feature type="transmembrane region" description="Helical" evidence="1">
    <location>
        <begin position="32"/>
        <end position="50"/>
    </location>
</feature>
<gene>
    <name evidence="2" type="ORF">NCTC13150_00606</name>
</gene>
<dbReference type="Proteomes" id="UP000377798">
    <property type="component" value="Unassembled WGS sequence"/>
</dbReference>
<feature type="transmembrane region" description="Helical" evidence="1">
    <location>
        <begin position="161"/>
        <end position="178"/>
    </location>
</feature>
<dbReference type="InterPro" id="IPR021299">
    <property type="entry name" value="DUF2871"/>
</dbReference>
<feature type="transmembrane region" description="Helical" evidence="1">
    <location>
        <begin position="311"/>
        <end position="336"/>
    </location>
</feature>
<feature type="transmembrane region" description="Helical" evidence="1">
    <location>
        <begin position="184"/>
        <end position="204"/>
    </location>
</feature>
<evidence type="ECO:0000313" key="2">
    <source>
        <dbReference type="EMBL" id="VFB16090.1"/>
    </source>
</evidence>
<evidence type="ECO:0000313" key="3">
    <source>
        <dbReference type="Proteomes" id="UP000377798"/>
    </source>
</evidence>
<reference evidence="2 3" key="1">
    <citation type="submission" date="2019-02" db="EMBL/GenBank/DDBJ databases">
        <authorList>
            <consortium name="Pathogen Informatics"/>
        </authorList>
    </citation>
    <scope>NUCLEOTIDE SEQUENCE [LARGE SCALE GENOMIC DNA]</scope>
    <source>
        <strain evidence="2 3">3012STDY7089603</strain>
    </source>
</reference>
<keyword evidence="1" id="KW-1133">Transmembrane helix</keyword>
<feature type="transmembrane region" description="Helical" evidence="1">
    <location>
        <begin position="216"/>
        <end position="234"/>
    </location>
</feature>
<name>A0A8H2QSP4_9FIRM</name>
<feature type="transmembrane region" description="Helical" evidence="1">
    <location>
        <begin position="6"/>
        <end position="25"/>
    </location>
</feature>
<dbReference type="Pfam" id="PF11070">
    <property type="entry name" value="DUF2871"/>
    <property type="match status" value="1"/>
</dbReference>
<dbReference type="AlphaFoldDB" id="A0A8H2QSP4"/>
<accession>A0A8H2QSP4</accession>
<keyword evidence="1" id="KW-0472">Membrane</keyword>
<evidence type="ECO:0000256" key="1">
    <source>
        <dbReference type="SAM" id="Phobius"/>
    </source>
</evidence>
<feature type="transmembrane region" description="Helical" evidence="1">
    <location>
        <begin position="246"/>
        <end position="269"/>
    </location>
</feature>
<dbReference type="RefSeq" id="WP_072469403.1">
    <property type="nucleotide sequence ID" value="NZ_CAACYI010000001.1"/>
</dbReference>